<evidence type="ECO:0000313" key="7">
    <source>
        <dbReference type="EMBL" id="KAJ4370433.1"/>
    </source>
</evidence>
<dbReference type="SMART" id="SM00906">
    <property type="entry name" value="Fungal_trans"/>
    <property type="match status" value="1"/>
</dbReference>
<comment type="caution">
    <text evidence="7">The sequence shown here is derived from an EMBL/GenBank/DDBJ whole genome shotgun (WGS) entry which is preliminary data.</text>
</comment>
<dbReference type="PANTHER" id="PTHR47424">
    <property type="entry name" value="REGULATORY PROTEIN GAL4"/>
    <property type="match status" value="1"/>
</dbReference>
<keyword evidence="1" id="KW-0479">Metal-binding</keyword>
<dbReference type="EMBL" id="JAPEUY010000008">
    <property type="protein sequence ID" value="KAJ4370433.1"/>
    <property type="molecule type" value="Genomic_DNA"/>
</dbReference>
<dbReference type="AlphaFoldDB" id="A0A9W8YAY5"/>
<dbReference type="InterPro" id="IPR036864">
    <property type="entry name" value="Zn2-C6_fun-type_DNA-bd_sf"/>
</dbReference>
<name>A0A9W8YAY5_9PLEO</name>
<dbReference type="Pfam" id="PF04082">
    <property type="entry name" value="Fungal_trans"/>
    <property type="match status" value="1"/>
</dbReference>
<feature type="compositionally biased region" description="Low complexity" evidence="5">
    <location>
        <begin position="214"/>
        <end position="225"/>
    </location>
</feature>
<dbReference type="InterPro" id="IPR051127">
    <property type="entry name" value="Fungal_SecMet_Regulators"/>
</dbReference>
<sequence length="774" mass="84908">MMPASTAVPTSSSSSSSRRVPPDKRKRTETSCDKCKSRKQKCRKEPGQASCCYCTVHNIECLTTQPRKKRLYGSVEGLGTRLALLESLVKGLLPEADVSSVDEMRQLGHSLGIPLPAPLEGDGDGGGGGGGDGDEDGDGEHKSSSDRDVDESMALLPDQQGQVQYIGPASSFAFHLKLRTLVGRSAIREFVLFGRNAAEQEPMALEGSDPHAMSLSTPSATSTSPIDMDHSAPADRRTSSTATGTVGPTDQAPSLDSLITAFFDHINPDFPVLHEASFREAYEGWLAQPAKADPAWLCSFLCVLLLARRVASISFPEDQDRLWWRRVQTLLPVVIFTSSDMAVQAMMLAAIFLHNTNHRDACWNLTGTAVRIAFAIGLHQDKVSTLQTPLARELRKRLWWTLYAFEQMQVSSYDRPSAIEHPGSKISCPNERIIGMASYSPPDYCKWFNRLVVHLGSACRAPKTIRSNASEESYVGPLSPAAGVMRDLERWKDSTPQHLRLEALDTAPVAFQRPLLLLHALYHYTVIVLCRAALLARATLLSKQGQDSGNQALITMAETCSDSGRNLGQIMLKLDMLRQFDAVTWWDVWYTLASSSMLVLDLVCLKKSAGKDLSASRKLLLQLANLAQHHRKNPHMPGTIEKFASIVPELHSMAESMNTSSSATMKSKADSDDIPGPSQPLQQTQQGVSYSFHQPSTNSGAYMFADNAPGRVFPDQEYTGTTYPSARLDRTTQMQFMDFTINNIHDWSWCDLGTLLGNDGTPIIHGHGPVHPPG</sequence>
<dbReference type="InterPro" id="IPR001138">
    <property type="entry name" value="Zn2Cys6_DnaBD"/>
</dbReference>
<dbReference type="CDD" id="cd00067">
    <property type="entry name" value="GAL4"/>
    <property type="match status" value="1"/>
</dbReference>
<evidence type="ECO:0000256" key="5">
    <source>
        <dbReference type="SAM" id="MobiDB-lite"/>
    </source>
</evidence>
<dbReference type="GO" id="GO:0006351">
    <property type="term" value="P:DNA-templated transcription"/>
    <property type="evidence" value="ECO:0007669"/>
    <property type="project" value="InterPro"/>
</dbReference>
<protein>
    <recommendedName>
        <fullName evidence="6">Zn(2)-C6 fungal-type domain-containing protein</fullName>
    </recommendedName>
</protein>
<keyword evidence="4" id="KW-0539">Nucleus</keyword>
<evidence type="ECO:0000256" key="1">
    <source>
        <dbReference type="ARBA" id="ARBA00022723"/>
    </source>
</evidence>
<feature type="region of interest" description="Disordered" evidence="5">
    <location>
        <begin position="1"/>
        <end position="30"/>
    </location>
</feature>
<feature type="compositionally biased region" description="Polar residues" evidence="5">
    <location>
        <begin position="239"/>
        <end position="250"/>
    </location>
</feature>
<feature type="region of interest" description="Disordered" evidence="5">
    <location>
        <begin position="203"/>
        <end position="250"/>
    </location>
</feature>
<keyword evidence="8" id="KW-1185">Reference proteome</keyword>
<accession>A0A9W8YAY5</accession>
<dbReference type="CDD" id="cd12148">
    <property type="entry name" value="fungal_TF_MHR"/>
    <property type="match status" value="1"/>
</dbReference>
<dbReference type="GO" id="GO:0000981">
    <property type="term" value="F:DNA-binding transcription factor activity, RNA polymerase II-specific"/>
    <property type="evidence" value="ECO:0007669"/>
    <property type="project" value="InterPro"/>
</dbReference>
<dbReference type="OrthoDB" id="3266505at2759"/>
<gene>
    <name evidence="7" type="ORF">N0V83_004951</name>
</gene>
<evidence type="ECO:0000256" key="4">
    <source>
        <dbReference type="ARBA" id="ARBA00023242"/>
    </source>
</evidence>
<reference evidence="7" key="1">
    <citation type="submission" date="2022-10" db="EMBL/GenBank/DDBJ databases">
        <title>Tapping the CABI collections for fungal endophytes: first genome assemblies for Collariella, Neodidymelliopsis, Ascochyta clinopodiicola, Didymella pomorum, Didymosphaeria variabile, Neocosmospora piperis and Neocucurbitaria cava.</title>
        <authorList>
            <person name="Hill R."/>
        </authorList>
    </citation>
    <scope>NUCLEOTIDE SEQUENCE</scope>
    <source>
        <strain evidence="7">IMI 356814</strain>
    </source>
</reference>
<dbReference type="PANTHER" id="PTHR47424:SF6">
    <property type="entry name" value="PROLINE UTILIZATION TRANS-ACTIVATOR"/>
    <property type="match status" value="1"/>
</dbReference>
<evidence type="ECO:0000256" key="2">
    <source>
        <dbReference type="ARBA" id="ARBA00023015"/>
    </source>
</evidence>
<feature type="region of interest" description="Disordered" evidence="5">
    <location>
        <begin position="657"/>
        <end position="684"/>
    </location>
</feature>
<dbReference type="SUPFAM" id="SSF57701">
    <property type="entry name" value="Zn2/Cys6 DNA-binding domain"/>
    <property type="match status" value="1"/>
</dbReference>
<feature type="compositionally biased region" description="Basic and acidic residues" evidence="5">
    <location>
        <begin position="227"/>
        <end position="238"/>
    </location>
</feature>
<evidence type="ECO:0000313" key="8">
    <source>
        <dbReference type="Proteomes" id="UP001140560"/>
    </source>
</evidence>
<feature type="compositionally biased region" description="Basic and acidic residues" evidence="5">
    <location>
        <begin position="20"/>
        <end position="30"/>
    </location>
</feature>
<feature type="domain" description="Zn(2)-C6 fungal-type" evidence="6">
    <location>
        <begin position="31"/>
        <end position="61"/>
    </location>
</feature>
<keyword evidence="2" id="KW-0805">Transcription regulation</keyword>
<dbReference type="Gene3D" id="4.10.240.10">
    <property type="entry name" value="Zn(2)-C6 fungal-type DNA-binding domain"/>
    <property type="match status" value="1"/>
</dbReference>
<keyword evidence="3" id="KW-0804">Transcription</keyword>
<dbReference type="GO" id="GO:0003677">
    <property type="term" value="F:DNA binding"/>
    <property type="evidence" value="ECO:0007669"/>
    <property type="project" value="InterPro"/>
</dbReference>
<dbReference type="Proteomes" id="UP001140560">
    <property type="component" value="Unassembled WGS sequence"/>
</dbReference>
<evidence type="ECO:0000259" key="6">
    <source>
        <dbReference type="PROSITE" id="PS00463"/>
    </source>
</evidence>
<feature type="compositionally biased region" description="Low complexity" evidence="5">
    <location>
        <begin position="1"/>
        <end position="19"/>
    </location>
</feature>
<evidence type="ECO:0000256" key="3">
    <source>
        <dbReference type="ARBA" id="ARBA00023163"/>
    </source>
</evidence>
<proteinExistence type="predicted"/>
<dbReference type="PROSITE" id="PS00463">
    <property type="entry name" value="ZN2_CY6_FUNGAL_1"/>
    <property type="match status" value="1"/>
</dbReference>
<organism evidence="7 8">
    <name type="scientific">Neocucurbitaria cava</name>
    <dbReference type="NCBI Taxonomy" id="798079"/>
    <lineage>
        <taxon>Eukaryota</taxon>
        <taxon>Fungi</taxon>
        <taxon>Dikarya</taxon>
        <taxon>Ascomycota</taxon>
        <taxon>Pezizomycotina</taxon>
        <taxon>Dothideomycetes</taxon>
        <taxon>Pleosporomycetidae</taxon>
        <taxon>Pleosporales</taxon>
        <taxon>Pleosporineae</taxon>
        <taxon>Cucurbitariaceae</taxon>
        <taxon>Neocucurbitaria</taxon>
    </lineage>
</organism>
<dbReference type="GO" id="GO:0008270">
    <property type="term" value="F:zinc ion binding"/>
    <property type="evidence" value="ECO:0007669"/>
    <property type="project" value="InterPro"/>
</dbReference>
<dbReference type="InterPro" id="IPR007219">
    <property type="entry name" value="XnlR_reg_dom"/>
</dbReference>
<feature type="region of interest" description="Disordered" evidence="5">
    <location>
        <begin position="111"/>
        <end position="149"/>
    </location>
</feature>